<dbReference type="CDD" id="cd08422">
    <property type="entry name" value="PBP2_CrgA_like"/>
    <property type="match status" value="1"/>
</dbReference>
<dbReference type="PRINTS" id="PR00039">
    <property type="entry name" value="HTHLYSR"/>
</dbReference>
<feature type="domain" description="HTH lysR-type" evidence="8">
    <location>
        <begin position="1"/>
        <end position="59"/>
    </location>
</feature>
<dbReference type="Proteomes" id="UP000320653">
    <property type="component" value="Unassembled WGS sequence"/>
</dbReference>
<dbReference type="Gene3D" id="3.40.190.290">
    <property type="match status" value="1"/>
</dbReference>
<keyword evidence="3" id="KW-0238">DNA-binding</keyword>
<dbReference type="InterPro" id="IPR058163">
    <property type="entry name" value="LysR-type_TF_proteobact-type"/>
</dbReference>
<sequence>MDRFSSLQLFVRVVESGSFTRAGRELGLGQPAVSKQIAALELRLGSQLLSRTSRGLNPTAAGQDFYDSAIKILADLDEAEGRIGRSGITPAGIARLATPPALGRMYIIPRLPGFFARYPDLSLDISLAERRVDLVREGLDMALRVGPLSDSALIARKIGDLHMMVAATPAYIERHGMPLTPADLRDHNLIAGQTQGATQAWKFNSPGGPFLVEPEGNLRSNDVEDQRAAILAGLGIGYTGRAMLEADIRAGNVVPLLEDFAPDPSPIHVICVSGRRMPERFRVVADFLADICAEEPALRSGSRPKP</sequence>
<gene>
    <name evidence="9" type="ORF">FHW37_102704</name>
</gene>
<evidence type="ECO:0000256" key="6">
    <source>
        <dbReference type="ARBA" id="ARBA00067332"/>
    </source>
</evidence>
<dbReference type="GO" id="GO:0006351">
    <property type="term" value="P:DNA-templated transcription"/>
    <property type="evidence" value="ECO:0007669"/>
    <property type="project" value="TreeGrafter"/>
</dbReference>
<keyword evidence="2" id="KW-0805">Transcription regulation</keyword>
<comment type="caution">
    <text evidence="9">The sequence shown here is derived from an EMBL/GenBank/DDBJ whole genome shotgun (WGS) entry which is preliminary data.</text>
</comment>
<dbReference type="EMBL" id="VIWP01000002">
    <property type="protein sequence ID" value="TWF57064.1"/>
    <property type="molecule type" value="Genomic_DNA"/>
</dbReference>
<keyword evidence="10" id="KW-1185">Reference proteome</keyword>
<dbReference type="InterPro" id="IPR036388">
    <property type="entry name" value="WH-like_DNA-bd_sf"/>
</dbReference>
<accession>A0A561R375</accession>
<evidence type="ECO:0000256" key="3">
    <source>
        <dbReference type="ARBA" id="ARBA00023125"/>
    </source>
</evidence>
<comment type="function">
    <text evidence="5">Transcriptional regulator of the ttuABCDE tartrate utilization operon.</text>
</comment>
<dbReference type="GO" id="GO:0043565">
    <property type="term" value="F:sequence-specific DNA binding"/>
    <property type="evidence" value="ECO:0007669"/>
    <property type="project" value="TreeGrafter"/>
</dbReference>
<dbReference type="PROSITE" id="PS50931">
    <property type="entry name" value="HTH_LYSR"/>
    <property type="match status" value="1"/>
</dbReference>
<evidence type="ECO:0000256" key="1">
    <source>
        <dbReference type="ARBA" id="ARBA00009437"/>
    </source>
</evidence>
<dbReference type="RefSeq" id="WP_145635269.1">
    <property type="nucleotide sequence ID" value="NZ_VIWP01000002.1"/>
</dbReference>
<dbReference type="Gene3D" id="1.10.10.10">
    <property type="entry name" value="Winged helix-like DNA-binding domain superfamily/Winged helix DNA-binding domain"/>
    <property type="match status" value="1"/>
</dbReference>
<reference evidence="9 10" key="1">
    <citation type="submission" date="2019-06" db="EMBL/GenBank/DDBJ databases">
        <title>Sorghum-associated microbial communities from plants grown in Nebraska, USA.</title>
        <authorList>
            <person name="Schachtman D."/>
        </authorList>
    </citation>
    <scope>NUCLEOTIDE SEQUENCE [LARGE SCALE GENOMIC DNA]</scope>
    <source>
        <strain evidence="9 10">1225</strain>
    </source>
</reference>
<dbReference type="GO" id="GO:0003700">
    <property type="term" value="F:DNA-binding transcription factor activity"/>
    <property type="evidence" value="ECO:0007669"/>
    <property type="project" value="InterPro"/>
</dbReference>
<organism evidence="9 10">
    <name type="scientific">Neorhizobium alkalisoli</name>
    <dbReference type="NCBI Taxonomy" id="528178"/>
    <lineage>
        <taxon>Bacteria</taxon>
        <taxon>Pseudomonadati</taxon>
        <taxon>Pseudomonadota</taxon>
        <taxon>Alphaproteobacteria</taxon>
        <taxon>Hyphomicrobiales</taxon>
        <taxon>Rhizobiaceae</taxon>
        <taxon>Rhizobium/Agrobacterium group</taxon>
        <taxon>Neorhizobium</taxon>
    </lineage>
</organism>
<dbReference type="FunFam" id="1.10.10.10:FF:000001">
    <property type="entry name" value="LysR family transcriptional regulator"/>
    <property type="match status" value="1"/>
</dbReference>
<dbReference type="AlphaFoldDB" id="A0A561R375"/>
<dbReference type="PANTHER" id="PTHR30537:SF5">
    <property type="entry name" value="HTH-TYPE TRANSCRIPTIONAL ACTIVATOR TTDR-RELATED"/>
    <property type="match status" value="1"/>
</dbReference>
<evidence type="ECO:0000259" key="8">
    <source>
        <dbReference type="PROSITE" id="PS50931"/>
    </source>
</evidence>
<dbReference type="InterPro" id="IPR005119">
    <property type="entry name" value="LysR_subst-bd"/>
</dbReference>
<dbReference type="Pfam" id="PF03466">
    <property type="entry name" value="LysR_substrate"/>
    <property type="match status" value="1"/>
</dbReference>
<name>A0A561R375_9HYPH</name>
<dbReference type="Pfam" id="PF00126">
    <property type="entry name" value="HTH_1"/>
    <property type="match status" value="1"/>
</dbReference>
<dbReference type="OrthoDB" id="9786526at2"/>
<dbReference type="SUPFAM" id="SSF46785">
    <property type="entry name" value="Winged helix' DNA-binding domain"/>
    <property type="match status" value="1"/>
</dbReference>
<evidence type="ECO:0000256" key="4">
    <source>
        <dbReference type="ARBA" id="ARBA00023163"/>
    </source>
</evidence>
<evidence type="ECO:0000256" key="7">
    <source>
        <dbReference type="ARBA" id="ARBA00083243"/>
    </source>
</evidence>
<evidence type="ECO:0000256" key="2">
    <source>
        <dbReference type="ARBA" id="ARBA00023015"/>
    </source>
</evidence>
<evidence type="ECO:0000313" key="9">
    <source>
        <dbReference type="EMBL" id="TWF57064.1"/>
    </source>
</evidence>
<evidence type="ECO:0000313" key="10">
    <source>
        <dbReference type="Proteomes" id="UP000320653"/>
    </source>
</evidence>
<evidence type="ECO:0000256" key="5">
    <source>
        <dbReference type="ARBA" id="ARBA00054626"/>
    </source>
</evidence>
<dbReference type="PANTHER" id="PTHR30537">
    <property type="entry name" value="HTH-TYPE TRANSCRIPTIONAL REGULATOR"/>
    <property type="match status" value="1"/>
</dbReference>
<dbReference type="SUPFAM" id="SSF53850">
    <property type="entry name" value="Periplasmic binding protein-like II"/>
    <property type="match status" value="1"/>
</dbReference>
<protein>
    <recommendedName>
        <fullName evidence="6">HTH-type transcriptional regulator TtuA</fullName>
    </recommendedName>
    <alternativeName>
        <fullName evidence="7">Tartrate utilization transcriptional regulator</fullName>
    </alternativeName>
</protein>
<dbReference type="InterPro" id="IPR036390">
    <property type="entry name" value="WH_DNA-bd_sf"/>
</dbReference>
<proteinExistence type="inferred from homology"/>
<comment type="similarity">
    <text evidence="1">Belongs to the LysR transcriptional regulatory family.</text>
</comment>
<dbReference type="InterPro" id="IPR000847">
    <property type="entry name" value="LysR_HTH_N"/>
</dbReference>
<keyword evidence="4" id="KW-0804">Transcription</keyword>